<dbReference type="Pfam" id="PF04117">
    <property type="entry name" value="Mpv17_PMP22"/>
    <property type="match status" value="1"/>
</dbReference>
<name>A0A2I0GBH0_PUNGR</name>
<dbReference type="GO" id="GO:0016020">
    <property type="term" value="C:membrane"/>
    <property type="evidence" value="ECO:0007669"/>
    <property type="project" value="UniProtKB-SubCell"/>
</dbReference>
<comment type="subcellular location">
    <subcellularLocation>
        <location evidence="1">Membrane</location>
        <topology evidence="1">Multi-pass membrane protein</topology>
    </subcellularLocation>
</comment>
<dbReference type="PANTHER" id="PTHR11266">
    <property type="entry name" value="PEROXISOMAL MEMBRANE PROTEIN 2, PXMP2 MPV17"/>
    <property type="match status" value="1"/>
</dbReference>
<accession>A0A2I0GBH0</accession>
<organism evidence="8 9">
    <name type="scientific">Punica granatum</name>
    <name type="common">Pomegranate</name>
    <dbReference type="NCBI Taxonomy" id="22663"/>
    <lineage>
        <taxon>Eukaryota</taxon>
        <taxon>Viridiplantae</taxon>
        <taxon>Streptophyta</taxon>
        <taxon>Embryophyta</taxon>
        <taxon>Tracheophyta</taxon>
        <taxon>Spermatophyta</taxon>
        <taxon>Magnoliopsida</taxon>
        <taxon>eudicotyledons</taxon>
        <taxon>Gunneridae</taxon>
        <taxon>Pentapetalae</taxon>
        <taxon>rosids</taxon>
        <taxon>malvids</taxon>
        <taxon>Myrtales</taxon>
        <taxon>Lythraceae</taxon>
        <taxon>Punica</taxon>
    </lineage>
</organism>
<dbReference type="Proteomes" id="UP000233551">
    <property type="component" value="Unassembled WGS sequence"/>
</dbReference>
<keyword evidence="4 6" id="KW-1133">Transmembrane helix</keyword>
<gene>
    <name evidence="8" type="ORF">CRG98_050465</name>
</gene>
<dbReference type="AlphaFoldDB" id="A0A2I0GBH0"/>
<feature type="region of interest" description="Disordered" evidence="7">
    <location>
        <begin position="99"/>
        <end position="120"/>
    </location>
</feature>
<keyword evidence="5 6" id="KW-0472">Membrane</keyword>
<dbReference type="PANTHER" id="PTHR11266:SF80">
    <property type="entry name" value="PEROXISOMAL MEMBRANE PROTEIN 2"/>
    <property type="match status" value="1"/>
</dbReference>
<comment type="similarity">
    <text evidence="2 6">Belongs to the peroxisomal membrane protein PXMP2/4 family.</text>
</comment>
<evidence type="ECO:0000256" key="2">
    <source>
        <dbReference type="ARBA" id="ARBA00006824"/>
    </source>
</evidence>
<evidence type="ECO:0000313" key="8">
    <source>
        <dbReference type="EMBL" id="PKH47706.1"/>
    </source>
</evidence>
<evidence type="ECO:0000256" key="7">
    <source>
        <dbReference type="SAM" id="MobiDB-lite"/>
    </source>
</evidence>
<evidence type="ECO:0000256" key="4">
    <source>
        <dbReference type="ARBA" id="ARBA00022989"/>
    </source>
</evidence>
<keyword evidence="3 6" id="KW-0812">Transmembrane</keyword>
<proteinExistence type="inferred from homology"/>
<protein>
    <submittedName>
        <fullName evidence="8">Uncharacterized protein</fullName>
    </submittedName>
</protein>
<dbReference type="STRING" id="22663.A0A2I0GBH0"/>
<evidence type="ECO:0000313" key="9">
    <source>
        <dbReference type="Proteomes" id="UP000233551"/>
    </source>
</evidence>
<dbReference type="InterPro" id="IPR007248">
    <property type="entry name" value="Mpv17_PMP22"/>
</dbReference>
<keyword evidence="9" id="KW-1185">Reference proteome</keyword>
<reference evidence="8 9" key="1">
    <citation type="submission" date="2017-11" db="EMBL/GenBank/DDBJ databases">
        <title>De-novo sequencing of pomegranate (Punica granatum L.) genome.</title>
        <authorList>
            <person name="Akparov Z."/>
            <person name="Amiraslanov A."/>
            <person name="Hajiyeva S."/>
            <person name="Abbasov M."/>
            <person name="Kaur K."/>
            <person name="Hamwieh A."/>
            <person name="Solovyev V."/>
            <person name="Salamov A."/>
            <person name="Braich B."/>
            <person name="Kosarev P."/>
            <person name="Mahmoud A."/>
            <person name="Hajiyev E."/>
            <person name="Babayeva S."/>
            <person name="Izzatullayeva V."/>
            <person name="Mammadov A."/>
            <person name="Mammadov A."/>
            <person name="Sharifova S."/>
            <person name="Ojaghi J."/>
            <person name="Eynullazada K."/>
            <person name="Bayramov B."/>
            <person name="Abdulazimova A."/>
            <person name="Shahmuradov I."/>
        </authorList>
    </citation>
    <scope>NUCLEOTIDE SEQUENCE [LARGE SCALE GENOMIC DNA]</scope>
    <source>
        <strain evidence="9">cv. AG2017</strain>
        <tissue evidence="8">Leaf</tissue>
    </source>
</reference>
<evidence type="ECO:0000256" key="1">
    <source>
        <dbReference type="ARBA" id="ARBA00004141"/>
    </source>
</evidence>
<evidence type="ECO:0000256" key="6">
    <source>
        <dbReference type="RuleBase" id="RU363053"/>
    </source>
</evidence>
<evidence type="ECO:0000256" key="5">
    <source>
        <dbReference type="ARBA" id="ARBA00023136"/>
    </source>
</evidence>
<feature type="transmembrane region" description="Helical" evidence="6">
    <location>
        <begin position="176"/>
        <end position="198"/>
    </location>
</feature>
<dbReference type="EMBL" id="PGOL01045306">
    <property type="protein sequence ID" value="PKH47706.1"/>
    <property type="molecule type" value="Genomic_DNA"/>
</dbReference>
<comment type="caution">
    <text evidence="8">The sequence shown here is derived from an EMBL/GenBank/DDBJ whole genome shotgun (WGS) entry which is preliminary data.</text>
</comment>
<feature type="transmembrane region" description="Helical" evidence="6">
    <location>
        <begin position="218"/>
        <end position="236"/>
    </location>
</feature>
<sequence length="315" mass="34032">MSPFAAGLSRHYLSLSRLMAVPGKSSSLCAHTTRVPVQLSGFRSSSSSSQACSFPANSARAVVLNHSGRPEAVHGPLCFDHFLRFSAASDVGSSGAGGYGGSGDGNSGGRGGGGDGGAGGESSGGNNWSFLSWYLSVLAKYPVWTKAITSALLTFIGDLVCQVVIDQLPSLDLKRLFLFTFLGLVLVGPTLHFWYLFLSKLITVPGTSGALMRLLLDQFVFSPIFIGVFLSTLITLEGRPAQVVPKLQQEWFSAVVANWQLWIPFQFLNFRFVPQQFQDCHITALATKQSIQDRMDLPVRTLVQPSPFQYFIVSP</sequence>
<dbReference type="GO" id="GO:0005737">
    <property type="term" value="C:cytoplasm"/>
    <property type="evidence" value="ECO:0007669"/>
    <property type="project" value="TreeGrafter"/>
</dbReference>
<evidence type="ECO:0000256" key="3">
    <source>
        <dbReference type="ARBA" id="ARBA00022692"/>
    </source>
</evidence>